<dbReference type="Pfam" id="PF04397">
    <property type="entry name" value="LytTR"/>
    <property type="match status" value="1"/>
</dbReference>
<dbReference type="Pfam" id="PF00072">
    <property type="entry name" value="Response_reg"/>
    <property type="match status" value="1"/>
</dbReference>
<comment type="function">
    <text evidence="2">May play the central regulatory role in sporulation. It may be an element of the effector pathway responsible for the activation of sporulation genes in response to nutritional stress. Spo0A may act in concert with spo0H (a sigma factor) to control the expression of some genes that are critical to the sporulation process.</text>
</comment>
<feature type="modified residue" description="4-aspartylphosphate" evidence="3">
    <location>
        <position position="55"/>
    </location>
</feature>
<dbReference type="GO" id="GO:0003677">
    <property type="term" value="F:DNA binding"/>
    <property type="evidence" value="ECO:0007669"/>
    <property type="project" value="InterPro"/>
</dbReference>
<gene>
    <name evidence="6" type="ORF">SAMN02746098_03660</name>
</gene>
<protein>
    <recommendedName>
        <fullName evidence="1">Stage 0 sporulation protein A homolog</fullName>
    </recommendedName>
</protein>
<dbReference type="InterPro" id="IPR007492">
    <property type="entry name" value="LytTR_DNA-bd_dom"/>
</dbReference>
<evidence type="ECO:0000313" key="7">
    <source>
        <dbReference type="Proteomes" id="UP000183954"/>
    </source>
</evidence>
<evidence type="ECO:0000259" key="5">
    <source>
        <dbReference type="PROSITE" id="PS50930"/>
    </source>
</evidence>
<dbReference type="Gene3D" id="3.40.50.2300">
    <property type="match status" value="1"/>
</dbReference>
<sequence length="285" mass="32304">MGLEANILLIDDEASVIRALRRVFQQEAYNLLSAENPEDALTLIQKNEIDLIICDHQMPGMSGIELLTHAKRISPDTIRILITGSNDINVAISAINEGSIYYYIAKPWENEEVKTVVKKALTWKQEQKEKENIQQILNFSKNCLLDVSEKLNAINHFLPGEDQNEQTGTKCKPEPGMGKIPVNEEDNIIIIEITDIIYLSAESGDVTVVASTGRYISHDSLNLWEQRLAGYNFFRCHRSFIVNVDQIAKITPWFNGAYTITPKNLKENIPVSRNSIKQLKKIFAF</sequence>
<dbReference type="CDD" id="cd17569">
    <property type="entry name" value="REC_HupR-like"/>
    <property type="match status" value="1"/>
</dbReference>
<dbReference type="OrthoDB" id="9809318at2"/>
<organism evidence="6 7">
    <name type="scientific">Desulfosporosinus lacus DSM 15449</name>
    <dbReference type="NCBI Taxonomy" id="1121420"/>
    <lineage>
        <taxon>Bacteria</taxon>
        <taxon>Bacillati</taxon>
        <taxon>Bacillota</taxon>
        <taxon>Clostridia</taxon>
        <taxon>Eubacteriales</taxon>
        <taxon>Desulfitobacteriaceae</taxon>
        <taxon>Desulfosporosinus</taxon>
    </lineage>
</organism>
<dbReference type="PROSITE" id="PS50110">
    <property type="entry name" value="RESPONSE_REGULATORY"/>
    <property type="match status" value="1"/>
</dbReference>
<evidence type="ECO:0000259" key="4">
    <source>
        <dbReference type="PROSITE" id="PS50110"/>
    </source>
</evidence>
<dbReference type="SMART" id="SM00850">
    <property type="entry name" value="LytTR"/>
    <property type="match status" value="1"/>
</dbReference>
<evidence type="ECO:0000256" key="3">
    <source>
        <dbReference type="PROSITE-ProRule" id="PRU00169"/>
    </source>
</evidence>
<evidence type="ECO:0000256" key="1">
    <source>
        <dbReference type="ARBA" id="ARBA00018672"/>
    </source>
</evidence>
<keyword evidence="7" id="KW-1185">Reference proteome</keyword>
<name>A0A1M5ZU55_9FIRM</name>
<feature type="domain" description="Response regulatory" evidence="4">
    <location>
        <begin position="6"/>
        <end position="121"/>
    </location>
</feature>
<feature type="domain" description="HTH LytTR-type" evidence="5">
    <location>
        <begin position="180"/>
        <end position="285"/>
    </location>
</feature>
<dbReference type="Proteomes" id="UP000183954">
    <property type="component" value="Unassembled WGS sequence"/>
</dbReference>
<dbReference type="SMART" id="SM00448">
    <property type="entry name" value="REC"/>
    <property type="match status" value="1"/>
</dbReference>
<dbReference type="SUPFAM" id="SSF52172">
    <property type="entry name" value="CheY-like"/>
    <property type="match status" value="1"/>
</dbReference>
<dbReference type="EMBL" id="FQXJ01000015">
    <property type="protein sequence ID" value="SHI27742.1"/>
    <property type="molecule type" value="Genomic_DNA"/>
</dbReference>
<dbReference type="InterPro" id="IPR046947">
    <property type="entry name" value="LytR-like"/>
</dbReference>
<keyword evidence="3" id="KW-0597">Phosphoprotein</keyword>
<dbReference type="InterPro" id="IPR001789">
    <property type="entry name" value="Sig_transdc_resp-reg_receiver"/>
</dbReference>
<dbReference type="InterPro" id="IPR011006">
    <property type="entry name" value="CheY-like_superfamily"/>
</dbReference>
<dbReference type="PANTHER" id="PTHR37299">
    <property type="entry name" value="TRANSCRIPTIONAL REGULATOR-RELATED"/>
    <property type="match status" value="1"/>
</dbReference>
<dbReference type="GO" id="GO:0000156">
    <property type="term" value="F:phosphorelay response regulator activity"/>
    <property type="evidence" value="ECO:0007669"/>
    <property type="project" value="InterPro"/>
</dbReference>
<accession>A0A1M5ZU55</accession>
<evidence type="ECO:0000313" key="6">
    <source>
        <dbReference type="EMBL" id="SHI27742.1"/>
    </source>
</evidence>
<dbReference type="STRING" id="1121420.SAMN02746098_03660"/>
<dbReference type="PANTHER" id="PTHR37299:SF1">
    <property type="entry name" value="STAGE 0 SPORULATION PROTEIN A HOMOLOG"/>
    <property type="match status" value="1"/>
</dbReference>
<dbReference type="PROSITE" id="PS50930">
    <property type="entry name" value="HTH_LYTTR"/>
    <property type="match status" value="1"/>
</dbReference>
<dbReference type="AlphaFoldDB" id="A0A1M5ZU55"/>
<dbReference type="RefSeq" id="WP_073031152.1">
    <property type="nucleotide sequence ID" value="NZ_FQXJ01000015.1"/>
</dbReference>
<dbReference type="Gene3D" id="2.40.50.40">
    <property type="match status" value="1"/>
</dbReference>
<evidence type="ECO:0000256" key="2">
    <source>
        <dbReference type="ARBA" id="ARBA00024867"/>
    </source>
</evidence>
<proteinExistence type="predicted"/>
<dbReference type="Gene3D" id="2.20.25.10">
    <property type="match status" value="1"/>
</dbReference>
<reference evidence="7" key="1">
    <citation type="submission" date="2016-11" db="EMBL/GenBank/DDBJ databases">
        <authorList>
            <person name="Varghese N."/>
            <person name="Submissions S."/>
        </authorList>
    </citation>
    <scope>NUCLEOTIDE SEQUENCE [LARGE SCALE GENOMIC DNA]</scope>
    <source>
        <strain evidence="7">DSM 15449</strain>
    </source>
</reference>